<feature type="compositionally biased region" description="Basic residues" evidence="1">
    <location>
        <begin position="53"/>
        <end position="64"/>
    </location>
</feature>
<sequence length="1134" mass="123742">MTPLNPTLASQASLGFEAVRGGMLGAFQIVRRREAKPKKKARAPASPSSDRVTKRKKEGKRTGRPVRTVPAVPQGTAVPSSSFVPGFPQGTAAPSAPSLPFAPGFSQGTAAPAPPFSPAPPQGIQTPLPPQPLLPLPAGYLPDGGQTSGIPSVTGTAQTQFLPSLPPQPQFVNGFFEGGNQPHGAGALIPPPSYVGTGSIDMLNIDTTDFSSGVNFFDDFNIDNIPLPAALPAISEVPLPPTQEFTPVQDLPSLPSQDLAPPQDPVTLPEGQFDLSRFLTPPDDPSVSSQGLLALPSQNLLATLHLPTPPHDLPARSNDLPSLAQYLLAPSIDLPSTTQDLPAAPLPEPSVEPTSGVLNNDQWYDILRVLDADFNAWIILRILNDEDRFAKVVTFTLRLTRQQIQEFLEIYLREEYAWRVWEEYVVKIPHMPLLEHALEKRITVPALLHFNRPALLTDNIIVEDEERGVFVFAGEGDAWFGWAKSDLLRTRPAVPALNVPADDSSLRYQERYAPLFGSVGQRLPLHRKEGGVSYDVNENNALNEDYDSEATQDDDDKTISPEKVDRTGPEQPKNQPSITLTTTNQPTTNNRDVVFPIPEPLPPIPLLPGPYGFQPYQEQELFLHHAFCRRHPRAYRYVPGCVAHSLEEEGRDWVPHREACWPQGPYVQLGPRNLQAYADIIVECARHEVGATASMAARGMPNVDHRSVMNGGQTVMNGRVHQWETAAVHHANSSPQGPHQGSAENFSSPVWHSGSYDAYMASGMDVERDDQRSENGSFVDEDETNTDMFVTPTASTLPEYRTAMIGGIPNTNTPQDLSELAPSAQLRHHLDTNLAHYLTKKSSTARRSSTSQNRSRKKQSSTEILAEDSEGGYDVVLPEAEKDTAYCPKRGDRKKRSRKVTDGGRQRKSVVKDTEKKSNERIVTEGNGDEGLGGGHSALEANKESDSDFTEAQHTANTNTPVQKGVIGNTNNGPASSGRIKIVLKSSSHTPTSPTESTPKSNSPIFGIDRNSILSSTRERVQRAHYAWSAEEATFASICTHARFAQTTDRIINPPSMGKIVSVDMAAETVELQRLQTAFENIEGAQKGQGAQDAEWAEFAGCADRAMYAVQAETACFAVEVRDTDGDFEMKDAE</sequence>
<name>A0A428SMR5_9HYPO</name>
<reference evidence="2 3" key="1">
    <citation type="submission" date="2017-06" db="EMBL/GenBank/DDBJ databases">
        <title>Comparative genomic analysis of Ambrosia Fusariam Clade fungi.</title>
        <authorList>
            <person name="Stajich J.E."/>
            <person name="Carrillo J."/>
            <person name="Kijimoto T."/>
            <person name="Eskalen A."/>
            <person name="O'Donnell K."/>
            <person name="Kasson M."/>
        </authorList>
    </citation>
    <scope>NUCLEOTIDE SEQUENCE [LARGE SCALE GENOMIC DNA]</scope>
    <source>
        <strain evidence="2 3">NRRL62579</strain>
    </source>
</reference>
<feature type="region of interest" description="Disordered" evidence="1">
    <location>
        <begin position="542"/>
        <end position="589"/>
    </location>
</feature>
<feature type="compositionally biased region" description="Pro residues" evidence="1">
    <location>
        <begin position="112"/>
        <end position="135"/>
    </location>
</feature>
<feature type="compositionally biased region" description="Polar residues" evidence="1">
    <location>
        <begin position="731"/>
        <end position="748"/>
    </location>
</feature>
<feature type="compositionally biased region" description="Acidic residues" evidence="1">
    <location>
        <begin position="544"/>
        <end position="556"/>
    </location>
</feature>
<dbReference type="Proteomes" id="UP000287144">
    <property type="component" value="Unassembled WGS sequence"/>
</dbReference>
<feature type="region of interest" description="Disordered" evidence="1">
    <location>
        <begin position="766"/>
        <end position="795"/>
    </location>
</feature>
<feature type="compositionally biased region" description="Low complexity" evidence="1">
    <location>
        <begin position="986"/>
        <end position="1004"/>
    </location>
</feature>
<feature type="compositionally biased region" description="Polar residues" evidence="1">
    <location>
        <begin position="148"/>
        <end position="157"/>
    </location>
</feature>
<feature type="compositionally biased region" description="Low complexity" evidence="1">
    <location>
        <begin position="840"/>
        <end position="853"/>
    </location>
</feature>
<feature type="compositionally biased region" description="Polar residues" evidence="1">
    <location>
        <begin position="786"/>
        <end position="795"/>
    </location>
</feature>
<feature type="region of interest" description="Disordered" evidence="1">
    <location>
        <begin position="729"/>
        <end position="748"/>
    </location>
</feature>
<feature type="compositionally biased region" description="Basic and acidic residues" evidence="1">
    <location>
        <begin position="557"/>
        <end position="568"/>
    </location>
</feature>
<feature type="compositionally biased region" description="Polar residues" evidence="1">
    <location>
        <begin position="950"/>
        <end position="975"/>
    </location>
</feature>
<dbReference type="AlphaFoldDB" id="A0A428SMR5"/>
<evidence type="ECO:0000313" key="3">
    <source>
        <dbReference type="Proteomes" id="UP000287144"/>
    </source>
</evidence>
<feature type="region of interest" description="Disordered" evidence="1">
    <location>
        <begin position="241"/>
        <end position="269"/>
    </location>
</feature>
<feature type="compositionally biased region" description="Low complexity" evidence="1">
    <location>
        <begin position="92"/>
        <end position="106"/>
    </location>
</feature>
<comment type="caution">
    <text evidence="2">The sequence shown here is derived from an EMBL/GenBank/DDBJ whole genome shotgun (WGS) entry which is preliminary data.</text>
</comment>
<feature type="region of interest" description="Disordered" evidence="1">
    <location>
        <begin position="32"/>
        <end position="164"/>
    </location>
</feature>
<proteinExistence type="predicted"/>
<evidence type="ECO:0000313" key="2">
    <source>
        <dbReference type="EMBL" id="RSL91100.1"/>
    </source>
</evidence>
<feature type="region of interest" description="Disordered" evidence="1">
    <location>
        <begin position="837"/>
        <end position="1008"/>
    </location>
</feature>
<evidence type="ECO:0000256" key="1">
    <source>
        <dbReference type="SAM" id="MobiDB-lite"/>
    </source>
</evidence>
<gene>
    <name evidence="2" type="ORF">CEP52_014338</name>
</gene>
<keyword evidence="3" id="KW-1185">Reference proteome</keyword>
<organism evidence="2 3">
    <name type="scientific">Fusarium oligoseptatum</name>
    <dbReference type="NCBI Taxonomy" id="2604345"/>
    <lineage>
        <taxon>Eukaryota</taxon>
        <taxon>Fungi</taxon>
        <taxon>Dikarya</taxon>
        <taxon>Ascomycota</taxon>
        <taxon>Pezizomycotina</taxon>
        <taxon>Sordariomycetes</taxon>
        <taxon>Hypocreomycetidae</taxon>
        <taxon>Hypocreales</taxon>
        <taxon>Nectriaceae</taxon>
        <taxon>Fusarium</taxon>
        <taxon>Fusarium solani species complex</taxon>
    </lineage>
</organism>
<feature type="compositionally biased region" description="Basic residues" evidence="1">
    <location>
        <begin position="33"/>
        <end position="42"/>
    </location>
</feature>
<protein>
    <submittedName>
        <fullName evidence="2">Uncharacterized protein</fullName>
    </submittedName>
</protein>
<dbReference type="EMBL" id="NKCK01000221">
    <property type="protein sequence ID" value="RSL91100.1"/>
    <property type="molecule type" value="Genomic_DNA"/>
</dbReference>
<feature type="compositionally biased region" description="Low complexity" evidence="1">
    <location>
        <begin position="579"/>
        <end position="589"/>
    </location>
</feature>
<accession>A0A428SMR5</accession>
<feature type="compositionally biased region" description="Basic and acidic residues" evidence="1">
    <location>
        <begin position="899"/>
        <end position="923"/>
    </location>
</feature>